<keyword evidence="10" id="KW-1185">Reference proteome</keyword>
<dbReference type="PANTHER" id="PTHR22950">
    <property type="entry name" value="AMINO ACID TRANSPORTER"/>
    <property type="match status" value="1"/>
</dbReference>
<keyword evidence="5 7" id="KW-1133">Transmembrane helix</keyword>
<dbReference type="Proteomes" id="UP001487740">
    <property type="component" value="Unassembled WGS sequence"/>
</dbReference>
<keyword evidence="2" id="KW-0813">Transport</keyword>
<sequence>MAGNTRHVVNMANSIVGVSILSMPYCFKESGLLLGVLMVLFSGFVTKKTCMFLVRAATMARHHSYEFLAFHVFGVRGKLAVELCMILFLIGICISFHVVMGDLAPALAAQVFRASQHTITEGHTAAGHRGIGGASTVSPPQTRQPCIDVRLLHPLLLLPDHCDFLARFSTPG</sequence>
<proteinExistence type="predicted"/>
<evidence type="ECO:0000256" key="4">
    <source>
        <dbReference type="ARBA" id="ARBA00022970"/>
    </source>
</evidence>
<keyword evidence="4" id="KW-0029">Amino-acid transport</keyword>
<comment type="caution">
    <text evidence="9">The sequence shown here is derived from an EMBL/GenBank/DDBJ whole genome shotgun (WGS) entry which is preliminary data.</text>
</comment>
<evidence type="ECO:0000256" key="3">
    <source>
        <dbReference type="ARBA" id="ARBA00022692"/>
    </source>
</evidence>
<organism evidence="9 10">
    <name type="scientific">Scylla paramamosain</name>
    <name type="common">Mud crab</name>
    <dbReference type="NCBI Taxonomy" id="85552"/>
    <lineage>
        <taxon>Eukaryota</taxon>
        <taxon>Metazoa</taxon>
        <taxon>Ecdysozoa</taxon>
        <taxon>Arthropoda</taxon>
        <taxon>Crustacea</taxon>
        <taxon>Multicrustacea</taxon>
        <taxon>Malacostraca</taxon>
        <taxon>Eumalacostraca</taxon>
        <taxon>Eucarida</taxon>
        <taxon>Decapoda</taxon>
        <taxon>Pleocyemata</taxon>
        <taxon>Brachyura</taxon>
        <taxon>Eubrachyura</taxon>
        <taxon>Portunoidea</taxon>
        <taxon>Portunidae</taxon>
        <taxon>Portuninae</taxon>
        <taxon>Scylla</taxon>
    </lineage>
</organism>
<feature type="transmembrane region" description="Helical" evidence="7">
    <location>
        <begin position="32"/>
        <end position="58"/>
    </location>
</feature>
<feature type="domain" description="Amino acid transporter transmembrane" evidence="8">
    <location>
        <begin position="5"/>
        <end position="114"/>
    </location>
</feature>
<dbReference type="AlphaFoldDB" id="A0AAW0TA35"/>
<evidence type="ECO:0000256" key="2">
    <source>
        <dbReference type="ARBA" id="ARBA00022448"/>
    </source>
</evidence>
<evidence type="ECO:0000256" key="7">
    <source>
        <dbReference type="SAM" id="Phobius"/>
    </source>
</evidence>
<gene>
    <name evidence="9" type="ORF">O3P69_009139</name>
</gene>
<feature type="transmembrane region" description="Helical" evidence="7">
    <location>
        <begin position="79"/>
        <end position="100"/>
    </location>
</feature>
<dbReference type="InterPro" id="IPR013057">
    <property type="entry name" value="AA_transpt_TM"/>
</dbReference>
<evidence type="ECO:0000313" key="9">
    <source>
        <dbReference type="EMBL" id="KAK8384188.1"/>
    </source>
</evidence>
<dbReference type="GO" id="GO:0016020">
    <property type="term" value="C:membrane"/>
    <property type="evidence" value="ECO:0007669"/>
    <property type="project" value="UniProtKB-SubCell"/>
</dbReference>
<keyword evidence="6 7" id="KW-0472">Membrane</keyword>
<dbReference type="Pfam" id="PF01490">
    <property type="entry name" value="Aa_trans"/>
    <property type="match status" value="1"/>
</dbReference>
<evidence type="ECO:0000256" key="5">
    <source>
        <dbReference type="ARBA" id="ARBA00022989"/>
    </source>
</evidence>
<comment type="subcellular location">
    <subcellularLocation>
        <location evidence="1">Membrane</location>
        <topology evidence="1">Multi-pass membrane protein</topology>
    </subcellularLocation>
</comment>
<name>A0AAW0TA35_SCYPA</name>
<evidence type="ECO:0000259" key="8">
    <source>
        <dbReference type="Pfam" id="PF01490"/>
    </source>
</evidence>
<evidence type="ECO:0000256" key="1">
    <source>
        <dbReference type="ARBA" id="ARBA00004141"/>
    </source>
</evidence>
<evidence type="ECO:0000313" key="10">
    <source>
        <dbReference type="Proteomes" id="UP001487740"/>
    </source>
</evidence>
<accession>A0AAW0TA35</accession>
<dbReference type="EMBL" id="JARAKH010000035">
    <property type="protein sequence ID" value="KAK8384188.1"/>
    <property type="molecule type" value="Genomic_DNA"/>
</dbReference>
<dbReference type="PANTHER" id="PTHR22950:SF646">
    <property type="entry name" value="SODIUM-COUPLED NEUTRAL AMINO ACID TRANSPORTER 10-RELATED"/>
    <property type="match status" value="1"/>
</dbReference>
<protein>
    <recommendedName>
        <fullName evidence="8">Amino acid transporter transmembrane domain-containing protein</fullName>
    </recommendedName>
</protein>
<keyword evidence="3 7" id="KW-0812">Transmembrane</keyword>
<evidence type="ECO:0000256" key="6">
    <source>
        <dbReference type="ARBA" id="ARBA00023136"/>
    </source>
</evidence>
<dbReference type="GO" id="GO:0015179">
    <property type="term" value="F:L-amino acid transmembrane transporter activity"/>
    <property type="evidence" value="ECO:0007669"/>
    <property type="project" value="TreeGrafter"/>
</dbReference>
<reference evidence="9 10" key="1">
    <citation type="submission" date="2023-03" db="EMBL/GenBank/DDBJ databases">
        <title>High-quality genome of Scylla paramamosain provides insights in environmental adaptation.</title>
        <authorList>
            <person name="Zhang L."/>
        </authorList>
    </citation>
    <scope>NUCLEOTIDE SEQUENCE [LARGE SCALE GENOMIC DNA]</scope>
    <source>
        <strain evidence="9">LZ_2023a</strain>
        <tissue evidence="9">Muscle</tissue>
    </source>
</reference>